<evidence type="ECO:0000256" key="3">
    <source>
        <dbReference type="ARBA" id="ARBA00022475"/>
    </source>
</evidence>
<dbReference type="Proteomes" id="UP000178684">
    <property type="component" value="Unassembled WGS sequence"/>
</dbReference>
<evidence type="ECO:0008006" key="12">
    <source>
        <dbReference type="Google" id="ProtNLM"/>
    </source>
</evidence>
<reference evidence="10 11" key="1">
    <citation type="journal article" date="2016" name="Nat. Commun.">
        <title>Thousands of microbial genomes shed light on interconnected biogeochemical processes in an aquifer system.</title>
        <authorList>
            <person name="Anantharaman K."/>
            <person name="Brown C.T."/>
            <person name="Hug L.A."/>
            <person name="Sharon I."/>
            <person name="Castelle C.J."/>
            <person name="Probst A.J."/>
            <person name="Thomas B.C."/>
            <person name="Singh A."/>
            <person name="Wilkins M.J."/>
            <person name="Karaoz U."/>
            <person name="Brodie E.L."/>
            <person name="Williams K.H."/>
            <person name="Hubbard S.S."/>
            <person name="Banfield J.F."/>
        </authorList>
    </citation>
    <scope>NUCLEOTIDE SEQUENCE [LARGE SCALE GENOMIC DNA]</scope>
</reference>
<gene>
    <name evidence="10" type="ORF">A3B18_00550</name>
</gene>
<feature type="transmembrane region" description="Helical" evidence="7">
    <location>
        <begin position="230"/>
        <end position="255"/>
    </location>
</feature>
<dbReference type="EMBL" id="MFIE01000005">
    <property type="protein sequence ID" value="OGF83187.1"/>
    <property type="molecule type" value="Genomic_DNA"/>
</dbReference>
<accession>A0A1F5X5P3</accession>
<feature type="transmembrane region" description="Helical" evidence="7">
    <location>
        <begin position="6"/>
        <end position="27"/>
    </location>
</feature>
<dbReference type="GO" id="GO:0005886">
    <property type="term" value="C:plasma membrane"/>
    <property type="evidence" value="ECO:0007669"/>
    <property type="project" value="UniProtKB-SubCell"/>
</dbReference>
<proteinExistence type="inferred from homology"/>
<evidence type="ECO:0000256" key="1">
    <source>
        <dbReference type="ARBA" id="ARBA00004651"/>
    </source>
</evidence>
<dbReference type="InterPro" id="IPR000045">
    <property type="entry name" value="Prepilin_IV_endopep_pep"/>
</dbReference>
<evidence type="ECO:0000256" key="5">
    <source>
        <dbReference type="ARBA" id="ARBA00022989"/>
    </source>
</evidence>
<evidence type="ECO:0000313" key="10">
    <source>
        <dbReference type="EMBL" id="OGF83187.1"/>
    </source>
</evidence>
<evidence type="ECO:0000256" key="6">
    <source>
        <dbReference type="ARBA" id="ARBA00023136"/>
    </source>
</evidence>
<comment type="caution">
    <text evidence="10">The sequence shown here is derived from an EMBL/GenBank/DDBJ whole genome shotgun (WGS) entry which is preliminary data.</text>
</comment>
<dbReference type="PANTHER" id="PTHR30487">
    <property type="entry name" value="TYPE 4 PREPILIN-LIKE PROTEINS LEADER PEPTIDE-PROCESSING ENZYME"/>
    <property type="match status" value="1"/>
</dbReference>
<dbReference type="Pfam" id="PF01478">
    <property type="entry name" value="Peptidase_A24"/>
    <property type="match status" value="1"/>
</dbReference>
<dbReference type="GO" id="GO:0004190">
    <property type="term" value="F:aspartic-type endopeptidase activity"/>
    <property type="evidence" value="ECO:0007669"/>
    <property type="project" value="InterPro"/>
</dbReference>
<evidence type="ECO:0000256" key="7">
    <source>
        <dbReference type="SAM" id="Phobius"/>
    </source>
</evidence>
<keyword evidence="6 7" id="KW-0472">Membrane</keyword>
<sequence>MLAHQILFFILGLSVGSFLNSVTLRYNTGEKVTKGRSRCFNCSKTLSALELLPLVSYIFLKGKCRSCRSVISWQYPAAELLTGILFLSIFVKWMNNYPDYGLGVLFFWLLFVSILIAIAIYDLRHKIIPDSFSYALLAVAVLGNLFFFKINLAELLLSLIPSLFLFLLWLFSRGRWMGLGDSKLMLGGGIFLGFPASLSALILSFWVGGALGILLLLASSKITLKSEIPFGPFLASGILLAFFFGDFLMPFAFFYG</sequence>
<evidence type="ECO:0000259" key="9">
    <source>
        <dbReference type="Pfam" id="PF06750"/>
    </source>
</evidence>
<evidence type="ECO:0000259" key="8">
    <source>
        <dbReference type="Pfam" id="PF01478"/>
    </source>
</evidence>
<keyword evidence="3" id="KW-1003">Cell membrane</keyword>
<organism evidence="10 11">
    <name type="scientific">Candidatus Giovannonibacteria bacterium RIFCSPLOWO2_01_FULL_46_13</name>
    <dbReference type="NCBI Taxonomy" id="1798352"/>
    <lineage>
        <taxon>Bacteria</taxon>
        <taxon>Candidatus Giovannoniibacteriota</taxon>
    </lineage>
</organism>
<dbReference type="Pfam" id="PF06750">
    <property type="entry name" value="A24_N_bact"/>
    <property type="match status" value="1"/>
</dbReference>
<feature type="domain" description="Prepilin type IV endopeptidase peptidase" evidence="8">
    <location>
        <begin position="109"/>
        <end position="213"/>
    </location>
</feature>
<feature type="transmembrane region" description="Helical" evidence="7">
    <location>
        <begin position="127"/>
        <end position="148"/>
    </location>
</feature>
<evidence type="ECO:0000256" key="2">
    <source>
        <dbReference type="ARBA" id="ARBA00005801"/>
    </source>
</evidence>
<keyword evidence="5 7" id="KW-1133">Transmembrane helix</keyword>
<comment type="subcellular location">
    <subcellularLocation>
        <location evidence="1">Cell membrane</location>
        <topology evidence="1">Multi-pass membrane protein</topology>
    </subcellularLocation>
</comment>
<dbReference type="GO" id="GO:0006465">
    <property type="term" value="P:signal peptide processing"/>
    <property type="evidence" value="ECO:0007669"/>
    <property type="project" value="TreeGrafter"/>
</dbReference>
<evidence type="ECO:0000256" key="4">
    <source>
        <dbReference type="ARBA" id="ARBA00022692"/>
    </source>
</evidence>
<dbReference type="InterPro" id="IPR050882">
    <property type="entry name" value="Prepilin_peptidase/N-MTase"/>
</dbReference>
<feature type="domain" description="Prepilin peptidase A24 N-terminal" evidence="9">
    <location>
        <begin position="10"/>
        <end position="92"/>
    </location>
</feature>
<name>A0A1F5X5P3_9BACT</name>
<dbReference type="PANTHER" id="PTHR30487:SF0">
    <property type="entry name" value="PREPILIN LEADER PEPTIDASE_N-METHYLTRANSFERASE-RELATED"/>
    <property type="match status" value="1"/>
</dbReference>
<keyword evidence="4 7" id="KW-0812">Transmembrane</keyword>
<feature type="transmembrane region" description="Helical" evidence="7">
    <location>
        <begin position="192"/>
        <end position="218"/>
    </location>
</feature>
<feature type="transmembrane region" description="Helical" evidence="7">
    <location>
        <begin position="100"/>
        <end position="121"/>
    </location>
</feature>
<dbReference type="AlphaFoldDB" id="A0A1F5X5P3"/>
<comment type="similarity">
    <text evidence="2">Belongs to the peptidase A24 family.</text>
</comment>
<dbReference type="InterPro" id="IPR010627">
    <property type="entry name" value="Prepilin_pept_A24_N"/>
</dbReference>
<evidence type="ECO:0000313" key="11">
    <source>
        <dbReference type="Proteomes" id="UP000178684"/>
    </source>
</evidence>
<protein>
    <recommendedName>
        <fullName evidence="12">Prepilin peptidase</fullName>
    </recommendedName>
</protein>
<feature type="transmembrane region" description="Helical" evidence="7">
    <location>
        <begin position="155"/>
        <end position="172"/>
    </location>
</feature>
<dbReference type="Gene3D" id="1.20.120.1220">
    <property type="match status" value="1"/>
</dbReference>